<organism evidence="3">
    <name type="scientific">Eutreptiella gymnastica</name>
    <dbReference type="NCBI Taxonomy" id="73025"/>
    <lineage>
        <taxon>Eukaryota</taxon>
        <taxon>Discoba</taxon>
        <taxon>Euglenozoa</taxon>
        <taxon>Euglenida</taxon>
        <taxon>Spirocuta</taxon>
        <taxon>Euglenophyceae</taxon>
        <taxon>Eutreptiales</taxon>
        <taxon>Eutreptiaceae</taxon>
        <taxon>Eutreptiella</taxon>
    </lineage>
</organism>
<dbReference type="InterPro" id="IPR036318">
    <property type="entry name" value="FAD-bd_PCMH-like_sf"/>
</dbReference>
<name>A0A7S4LLR5_9EUGL</name>
<dbReference type="Gene3D" id="3.30.70.2520">
    <property type="match status" value="1"/>
</dbReference>
<dbReference type="AlphaFoldDB" id="A0A7S4LLR5"/>
<dbReference type="InterPro" id="IPR016169">
    <property type="entry name" value="FAD-bd_PCMH_sub2"/>
</dbReference>
<evidence type="ECO:0000259" key="2">
    <source>
        <dbReference type="PROSITE" id="PS51387"/>
    </source>
</evidence>
<evidence type="ECO:0000313" key="3">
    <source>
        <dbReference type="EMBL" id="CAE0837618.1"/>
    </source>
</evidence>
<dbReference type="Pfam" id="PF04030">
    <property type="entry name" value="ALO"/>
    <property type="match status" value="1"/>
</dbReference>
<dbReference type="InterPro" id="IPR016166">
    <property type="entry name" value="FAD-bd_PCMH"/>
</dbReference>
<dbReference type="Pfam" id="PF01565">
    <property type="entry name" value="FAD_binding_4"/>
    <property type="match status" value="1"/>
</dbReference>
<dbReference type="PROSITE" id="PS51387">
    <property type="entry name" value="FAD_PCMH"/>
    <property type="match status" value="1"/>
</dbReference>
<dbReference type="InterPro" id="IPR010029">
    <property type="entry name" value="GL_DH"/>
</dbReference>
<dbReference type="GO" id="GO:0003885">
    <property type="term" value="F:D-arabinono-1,4-lactone oxidase activity"/>
    <property type="evidence" value="ECO:0007669"/>
    <property type="project" value="InterPro"/>
</dbReference>
<dbReference type="PIRSF" id="PIRSF000136">
    <property type="entry name" value="LGO_GLO"/>
    <property type="match status" value="1"/>
</dbReference>
<dbReference type="PANTHER" id="PTHR43762">
    <property type="entry name" value="L-GULONOLACTONE OXIDASE"/>
    <property type="match status" value="1"/>
</dbReference>
<dbReference type="InterPro" id="IPR016167">
    <property type="entry name" value="FAD-bd_PCMH_sub1"/>
</dbReference>
<keyword evidence="1" id="KW-0560">Oxidoreductase</keyword>
<dbReference type="SUPFAM" id="SSF56176">
    <property type="entry name" value="FAD-binding/transporter-associated domain-like"/>
    <property type="match status" value="1"/>
</dbReference>
<dbReference type="InterPro" id="IPR006094">
    <property type="entry name" value="Oxid_FAD_bind_N"/>
</dbReference>
<feature type="domain" description="FAD-binding PCMH-type" evidence="2">
    <location>
        <begin position="10"/>
        <end position="180"/>
    </location>
</feature>
<dbReference type="NCBIfam" id="TIGR01676">
    <property type="entry name" value="GLDHase"/>
    <property type="match status" value="1"/>
</dbReference>
<dbReference type="Gene3D" id="3.30.465.10">
    <property type="match status" value="1"/>
</dbReference>
<dbReference type="GO" id="GO:0016633">
    <property type="term" value="F:galactonolactone dehydrogenase activity"/>
    <property type="evidence" value="ECO:0007669"/>
    <property type="project" value="InterPro"/>
</dbReference>
<protein>
    <recommendedName>
        <fullName evidence="2">FAD-binding PCMH-type domain-containing protein</fullName>
    </recommendedName>
</protein>
<reference evidence="3" key="1">
    <citation type="submission" date="2021-01" db="EMBL/GenBank/DDBJ databases">
        <authorList>
            <person name="Corre E."/>
            <person name="Pelletier E."/>
            <person name="Niang G."/>
            <person name="Scheremetjew M."/>
            <person name="Finn R."/>
            <person name="Kale V."/>
            <person name="Holt S."/>
            <person name="Cochrane G."/>
            <person name="Meng A."/>
            <person name="Brown T."/>
            <person name="Cohen L."/>
        </authorList>
    </citation>
    <scope>NUCLEOTIDE SEQUENCE</scope>
    <source>
        <strain evidence="3">CCMP1594</strain>
    </source>
</reference>
<dbReference type="InterPro" id="IPR010031">
    <property type="entry name" value="FAD_lactone_oxidase-like"/>
</dbReference>
<dbReference type="PANTHER" id="PTHR43762:SF1">
    <property type="entry name" value="D-ARABINONO-1,4-LACTONE OXIDASE"/>
    <property type="match status" value="1"/>
</dbReference>
<dbReference type="EMBL" id="HBJA01142201">
    <property type="protein sequence ID" value="CAE0837618.1"/>
    <property type="molecule type" value="Transcribed_RNA"/>
</dbReference>
<gene>
    <name evidence="3" type="ORF">EGYM00163_LOCUS48990</name>
</gene>
<dbReference type="GO" id="GO:0016020">
    <property type="term" value="C:membrane"/>
    <property type="evidence" value="ECO:0007669"/>
    <property type="project" value="InterPro"/>
</dbReference>
<proteinExistence type="predicted"/>
<dbReference type="GO" id="GO:0071949">
    <property type="term" value="F:FAD binding"/>
    <property type="evidence" value="ECO:0007669"/>
    <property type="project" value="InterPro"/>
</dbReference>
<sequence length="474" mass="53201">MELANWSGTHTIVTDKFYQPETVEELQAIVEHCHATKQKVRPVGTCLSPNGIAMNTDAMVSMSSLNDIIRVDPEGQTITVQAGIKVSKVLQELQKYGLTLQNFSSIQDQQMGGWTQVAAHGTGAGLPTVEEMITRMKMMTATQGEVELSETQNPELFRMAKVGLGCLGVVTEMTLRCIPQHNLLEKSWVTDMEGVRKDHTELLDKYRHVRYMWLPRTEKVVVVVSNPHNGDQPPSKPDPDATAPLRRLLGQCTKQPESDFKQLNFAQLRDELLTLNPLDPEHVVQVNKAEAEFWVQNAGHRLGDSTDILGFECGGSQWVLEVAFPIKKPLGDIDFMQDILSTIEKQNIPAPAPIEQRWTARSHAPMSPAHSNDPNQVFSWVGVIMYLPPGQDDEGLQKITDQFEAYTKALGPVYKQYGAVPHWAKIEAKKDPVELQEQRDQLKARYPVAQFNTIRQQLDPHNIFGNDLIDSVLR</sequence>
<dbReference type="Gene3D" id="3.30.43.10">
    <property type="entry name" value="Uridine Diphospho-n-acetylenolpyruvylglucosamine Reductase, domain 2"/>
    <property type="match status" value="1"/>
</dbReference>
<evidence type="ECO:0000256" key="1">
    <source>
        <dbReference type="ARBA" id="ARBA00023002"/>
    </source>
</evidence>
<dbReference type="InterPro" id="IPR007173">
    <property type="entry name" value="ALO_C"/>
</dbReference>
<accession>A0A7S4LLR5</accession>